<evidence type="ECO:0000256" key="2">
    <source>
        <dbReference type="ARBA" id="ARBA00004141"/>
    </source>
</evidence>
<dbReference type="AlphaFoldDB" id="A0A4S8JGE4"/>
<keyword evidence="15" id="KW-0862">Zinc</keyword>
<dbReference type="GO" id="GO:0016887">
    <property type="term" value="F:ATP hydrolysis activity"/>
    <property type="evidence" value="ECO:0007669"/>
    <property type="project" value="InterPro"/>
</dbReference>
<dbReference type="InterPro" id="IPR027417">
    <property type="entry name" value="P-loop_NTPase"/>
</dbReference>
<evidence type="ECO:0000256" key="6">
    <source>
        <dbReference type="ARBA" id="ARBA00022490"/>
    </source>
</evidence>
<keyword evidence="8 16" id="KW-0547">Nucleotide-binding</keyword>
<dbReference type="InterPro" id="IPR050221">
    <property type="entry name" value="26S_Proteasome_ATPase"/>
</dbReference>
<evidence type="ECO:0000256" key="3">
    <source>
        <dbReference type="ARBA" id="ARBA00006914"/>
    </source>
</evidence>
<organism evidence="20 21">
    <name type="scientific">Musa balbisiana</name>
    <name type="common">Banana</name>
    <dbReference type="NCBI Taxonomy" id="52838"/>
    <lineage>
        <taxon>Eukaryota</taxon>
        <taxon>Viridiplantae</taxon>
        <taxon>Streptophyta</taxon>
        <taxon>Embryophyta</taxon>
        <taxon>Tracheophyta</taxon>
        <taxon>Spermatophyta</taxon>
        <taxon>Magnoliopsida</taxon>
        <taxon>Liliopsida</taxon>
        <taxon>Zingiberales</taxon>
        <taxon>Musaceae</taxon>
        <taxon>Musa</taxon>
    </lineage>
</organism>
<evidence type="ECO:0000256" key="16">
    <source>
        <dbReference type="RuleBase" id="RU003651"/>
    </source>
</evidence>
<dbReference type="FunFam" id="1.20.120.610:FF:000002">
    <property type="entry name" value="V-type proton ATPase proteolipid subunit"/>
    <property type="match status" value="1"/>
</dbReference>
<dbReference type="SUPFAM" id="SSF57802">
    <property type="entry name" value="Rubredoxin-like"/>
    <property type="match status" value="1"/>
</dbReference>
<name>A0A4S8JGE4_MUSBA</name>
<dbReference type="PRINTS" id="PR00122">
    <property type="entry name" value="VACATPASE"/>
</dbReference>
<dbReference type="PROSITE" id="PS51359">
    <property type="entry name" value="COX5B_2"/>
    <property type="match status" value="1"/>
</dbReference>
<dbReference type="InterPro" id="IPR032501">
    <property type="entry name" value="Prot_ATP_ID_OB_2nd"/>
</dbReference>
<dbReference type="GO" id="GO:0006123">
    <property type="term" value="P:mitochondrial electron transport, cytochrome c to oxygen"/>
    <property type="evidence" value="ECO:0007669"/>
    <property type="project" value="InterPro"/>
</dbReference>
<dbReference type="InterPro" id="IPR003960">
    <property type="entry name" value="ATPase_AAA_CS"/>
</dbReference>
<keyword evidence="10 16" id="KW-0067">ATP-binding</keyword>
<evidence type="ECO:0000313" key="20">
    <source>
        <dbReference type="EMBL" id="THU61053.1"/>
    </source>
</evidence>
<dbReference type="FunFam" id="3.40.50.300:FF:000030">
    <property type="entry name" value="26S protease regulatory subunit 8"/>
    <property type="match status" value="1"/>
</dbReference>
<evidence type="ECO:0000259" key="19">
    <source>
        <dbReference type="SMART" id="SM00382"/>
    </source>
</evidence>
<dbReference type="SUPFAM" id="SSF81333">
    <property type="entry name" value="F1F0 ATP synthase subunit C"/>
    <property type="match status" value="2"/>
</dbReference>
<protein>
    <recommendedName>
        <fullName evidence="19">AAA+ ATPase domain-containing protein</fullName>
    </recommendedName>
</protein>
<dbReference type="InterPro" id="IPR000245">
    <property type="entry name" value="ATPase_proteolipid_csu"/>
</dbReference>
<dbReference type="InterPro" id="IPR003959">
    <property type="entry name" value="ATPase_AAA_core"/>
</dbReference>
<dbReference type="InterPro" id="IPR012340">
    <property type="entry name" value="NA-bd_OB-fold"/>
</dbReference>
<dbReference type="CDD" id="cd18177">
    <property type="entry name" value="ATP-synt_Vo_c_ATP6F_rpt1"/>
    <property type="match status" value="1"/>
</dbReference>
<dbReference type="InterPro" id="IPR002379">
    <property type="entry name" value="ATPase_proteolipid_c-like_dom"/>
</dbReference>
<keyword evidence="7 18" id="KW-0812">Transmembrane</keyword>
<dbReference type="Pfam" id="PF16450">
    <property type="entry name" value="Prot_ATP_ID_OB_C"/>
    <property type="match status" value="1"/>
</dbReference>
<keyword evidence="14 18" id="KW-0472">Membrane</keyword>
<dbReference type="GO" id="GO:0033179">
    <property type="term" value="C:proton-transporting V-type ATPase, V0 domain"/>
    <property type="evidence" value="ECO:0007669"/>
    <property type="project" value="InterPro"/>
</dbReference>
<dbReference type="Gene3D" id="1.20.120.610">
    <property type="entry name" value="lithium bound rotor ring of v- atpase"/>
    <property type="match status" value="1"/>
</dbReference>
<dbReference type="GO" id="GO:0005740">
    <property type="term" value="C:mitochondrial envelope"/>
    <property type="evidence" value="ECO:0007669"/>
    <property type="project" value="InterPro"/>
</dbReference>
<feature type="binding site" evidence="15">
    <location>
        <position position="591"/>
    </location>
    <ligand>
        <name>Zn(2+)</name>
        <dbReference type="ChEBI" id="CHEBI:29105"/>
    </ligand>
</feature>
<dbReference type="Gene3D" id="1.10.8.60">
    <property type="match status" value="1"/>
</dbReference>
<evidence type="ECO:0000256" key="7">
    <source>
        <dbReference type="ARBA" id="ARBA00022692"/>
    </source>
</evidence>
<dbReference type="GO" id="GO:0046961">
    <property type="term" value="F:proton-transporting ATPase activity, rotational mechanism"/>
    <property type="evidence" value="ECO:0007669"/>
    <property type="project" value="InterPro"/>
</dbReference>
<evidence type="ECO:0000256" key="17">
    <source>
        <dbReference type="SAM" id="Coils"/>
    </source>
</evidence>
<keyword evidence="17" id="KW-0175">Coiled coil</keyword>
<evidence type="ECO:0000256" key="5">
    <source>
        <dbReference type="ARBA" id="ARBA00022448"/>
    </source>
</evidence>
<comment type="subcellular location">
    <subcellularLocation>
        <location evidence="2">Membrane</location>
        <topology evidence="2">Multi-pass membrane protein</topology>
    </subcellularLocation>
</comment>
<sequence>MSSSWSRALTQISPYTFASIGIAISIGVSVLGAAWGIYITGSSLIGAAIKAPRITSKNLISVIFCEAVAIYGVIVAIILQTKLESVPSSKIYDPESLRAGYAIFASGIIVGFANLMCGLCVGIIGSSCALSDAQNSSLFVKILDDGNGRGGEEATDGSGGGDVCAAVESQGRRRRGVRQYYLQHIHDLHLQIRQKTNNLQRLEAQRNDLNSRVRALREELQLLQEPGSYVGEVVKVMGKSKVLVKVHPEGKYVVDIDKSIDITKLTPSTRVALRNDSYVLHLILPSKVDPLVNLMKVEKVPDSTYDMIGGLDQQIKEIKEVIELPIKHPELFESLGIAQPKGVLLYGPPGTGKTLLARAVAHHTDCTFIRVSGSELVQKYIGEGSRMVRELFVMAREHAPSIIFMDEIDSIGSARMESGTGNGDSEVQRTMLELLNQLDGFEASNKIKVLMATNRIDILDQALLRPGRIDRKIEFPNPNEESRFDILKIHSRKMNLMRGIDLKKIAEKMNGASGAELKGKKRFDMDASIGPFGTKASPAVIEAYYDKRIVGCTGGVGGKFKMAIAFELFAFAEDEHALVWFWLEKGKPHECRVCSQYFMLEVIGEGGPPDGQDDEVDLEVDGEGGLHVVDHEVDGEGGLH</sequence>
<dbReference type="InterPro" id="IPR002124">
    <property type="entry name" value="Cyt_c_oxidase_su5b"/>
</dbReference>
<dbReference type="FunFam" id="2.40.50.140:FF:000044">
    <property type="entry name" value="26S protease regulatory subunit 8"/>
    <property type="match status" value="1"/>
</dbReference>
<evidence type="ECO:0000256" key="12">
    <source>
        <dbReference type="ARBA" id="ARBA00022989"/>
    </source>
</evidence>
<dbReference type="GO" id="GO:0046872">
    <property type="term" value="F:metal ion binding"/>
    <property type="evidence" value="ECO:0007669"/>
    <property type="project" value="UniProtKB-KW"/>
</dbReference>
<feature type="transmembrane region" description="Helical" evidence="18">
    <location>
        <begin position="100"/>
        <end position="125"/>
    </location>
</feature>
<evidence type="ECO:0000256" key="8">
    <source>
        <dbReference type="ARBA" id="ARBA00022741"/>
    </source>
</evidence>
<evidence type="ECO:0000256" key="9">
    <source>
        <dbReference type="ARBA" id="ARBA00022781"/>
    </source>
</evidence>
<feature type="transmembrane region" description="Helical" evidence="18">
    <location>
        <begin position="59"/>
        <end position="79"/>
    </location>
</feature>
<feature type="transmembrane region" description="Helical" evidence="18">
    <location>
        <begin position="12"/>
        <end position="39"/>
    </location>
</feature>
<proteinExistence type="inferred from homology"/>
<feature type="binding site" evidence="15">
    <location>
        <position position="576"/>
    </location>
    <ligand>
        <name>Zn(2+)</name>
        <dbReference type="ChEBI" id="CHEBI:29105"/>
    </ligand>
</feature>
<dbReference type="STRING" id="52838.A0A4S8JGE4"/>
<dbReference type="Gene3D" id="3.40.50.300">
    <property type="entry name" value="P-loop containing nucleotide triphosphate hydrolases"/>
    <property type="match status" value="1"/>
</dbReference>
<dbReference type="PANTHER" id="PTHR23073">
    <property type="entry name" value="26S PROTEASOME REGULATORY SUBUNIT"/>
    <property type="match status" value="1"/>
</dbReference>
<evidence type="ECO:0000256" key="4">
    <source>
        <dbReference type="ARBA" id="ARBA00007296"/>
    </source>
</evidence>
<feature type="binding site" evidence="15">
    <location>
        <position position="594"/>
    </location>
    <ligand>
        <name>Zn(2+)</name>
        <dbReference type="ChEBI" id="CHEBI:29105"/>
    </ligand>
</feature>
<comment type="similarity">
    <text evidence="3 16">Belongs to the AAA ATPase family.</text>
</comment>
<dbReference type="PROSITE" id="PS00674">
    <property type="entry name" value="AAA"/>
    <property type="match status" value="1"/>
</dbReference>
<dbReference type="Proteomes" id="UP000317650">
    <property type="component" value="Chromosome 7"/>
</dbReference>
<evidence type="ECO:0000256" key="13">
    <source>
        <dbReference type="ARBA" id="ARBA00023065"/>
    </source>
</evidence>
<dbReference type="EMBL" id="PYDT01000005">
    <property type="protein sequence ID" value="THU61053.1"/>
    <property type="molecule type" value="Genomic_DNA"/>
</dbReference>
<dbReference type="CDD" id="cd18178">
    <property type="entry name" value="ATP-synt_Vo_c_ATP6F_rpt2"/>
    <property type="match status" value="1"/>
</dbReference>
<dbReference type="Pfam" id="PF00137">
    <property type="entry name" value="ATP-synt_C"/>
    <property type="match status" value="2"/>
</dbReference>
<comment type="similarity">
    <text evidence="4">Belongs to the V-ATPase proteolipid subunit family.</text>
</comment>
<gene>
    <name evidence="20" type="ORF">C4D60_Mb07t19210</name>
</gene>
<feature type="binding site" evidence="15">
    <location>
        <position position="552"/>
    </location>
    <ligand>
        <name>Zn(2+)</name>
        <dbReference type="ChEBI" id="CHEBI:29105"/>
    </ligand>
</feature>
<dbReference type="GO" id="GO:0005524">
    <property type="term" value="F:ATP binding"/>
    <property type="evidence" value="ECO:0007669"/>
    <property type="project" value="UniProtKB-KW"/>
</dbReference>
<dbReference type="SMART" id="SM00382">
    <property type="entry name" value="AAA"/>
    <property type="match status" value="1"/>
</dbReference>
<evidence type="ECO:0000313" key="21">
    <source>
        <dbReference type="Proteomes" id="UP000317650"/>
    </source>
</evidence>
<dbReference type="CDD" id="cd19502">
    <property type="entry name" value="RecA-like_PAN_like"/>
    <property type="match status" value="1"/>
</dbReference>
<evidence type="ECO:0000256" key="1">
    <source>
        <dbReference type="ARBA" id="ARBA00002481"/>
    </source>
</evidence>
<keyword evidence="12 18" id="KW-1133">Transmembrane helix</keyword>
<evidence type="ECO:0000256" key="18">
    <source>
        <dbReference type="SAM" id="Phobius"/>
    </source>
</evidence>
<dbReference type="SUPFAM" id="SSF52540">
    <property type="entry name" value="P-loop containing nucleoside triphosphate hydrolases"/>
    <property type="match status" value="1"/>
</dbReference>
<evidence type="ECO:0000256" key="15">
    <source>
        <dbReference type="PIRSR" id="PIRSR602124-2"/>
    </source>
</evidence>
<comment type="caution">
    <text evidence="20">The sequence shown here is derived from an EMBL/GenBank/DDBJ whole genome shotgun (WGS) entry which is preliminary data.</text>
</comment>
<reference evidence="20" key="1">
    <citation type="journal article" date="2019" name="Nat. Plants">
        <title>Genome sequencing of Musa balbisiana reveals subgenome evolution and function divergence in polyploid bananas.</title>
        <authorList>
            <person name="Yao X."/>
        </authorList>
    </citation>
    <scope>NUCLEOTIDE SEQUENCE [LARGE SCALE GENOMIC DNA]</scope>
    <source>
        <strain evidence="20">DH-PKW</strain>
        <tissue evidence="20">Leaves</tissue>
    </source>
</reference>
<dbReference type="GO" id="GO:0000502">
    <property type="term" value="C:proteasome complex"/>
    <property type="evidence" value="ECO:0007669"/>
    <property type="project" value="UniProtKB-KW"/>
</dbReference>
<feature type="coiled-coil region" evidence="17">
    <location>
        <begin position="185"/>
        <end position="219"/>
    </location>
</feature>
<keyword evidence="21" id="KW-1185">Reference proteome</keyword>
<accession>A0A4S8JGE4</accession>
<keyword evidence="9" id="KW-0375">Hydrogen ion transport</keyword>
<dbReference type="InterPro" id="IPR003593">
    <property type="entry name" value="AAA+_ATPase"/>
</dbReference>
<keyword evidence="5" id="KW-0813">Transport</keyword>
<keyword evidence="11" id="KW-0647">Proteasome</keyword>
<keyword evidence="6" id="KW-0963">Cytoplasm</keyword>
<comment type="function">
    <text evidence="1">Proton-conducting pore forming subunit of the membrane integral V0 complex of vacuolar ATPase. V-ATPase is responsible for acidifying a variety of intracellular compartments in eukaryotic cells.</text>
</comment>
<keyword evidence="15" id="KW-0479">Metal-binding</keyword>
<dbReference type="Gene3D" id="2.60.260.40">
    <property type="entry name" value="q5lls5 like domains"/>
    <property type="match status" value="1"/>
</dbReference>
<keyword evidence="13" id="KW-0406">Ion transport</keyword>
<dbReference type="InterPro" id="IPR035921">
    <property type="entry name" value="F/V-ATP_Csub_sf"/>
</dbReference>
<evidence type="ECO:0000256" key="14">
    <source>
        <dbReference type="ARBA" id="ARBA00023136"/>
    </source>
</evidence>
<feature type="domain" description="AAA+ ATPase" evidence="19">
    <location>
        <begin position="339"/>
        <end position="479"/>
    </location>
</feature>
<dbReference type="Gene3D" id="2.40.50.140">
    <property type="entry name" value="Nucleic acid-binding proteins"/>
    <property type="match status" value="1"/>
</dbReference>
<dbReference type="Pfam" id="PF00004">
    <property type="entry name" value="AAA"/>
    <property type="match status" value="1"/>
</dbReference>
<evidence type="ECO:0000256" key="10">
    <source>
        <dbReference type="ARBA" id="ARBA00022840"/>
    </source>
</evidence>
<evidence type="ECO:0000256" key="11">
    <source>
        <dbReference type="ARBA" id="ARBA00022942"/>
    </source>
</evidence>